<keyword evidence="9 15" id="KW-0460">Magnesium</keyword>
<feature type="active site" description="N6-AMP-lysine intermediate" evidence="15">
    <location>
        <position position="140"/>
    </location>
</feature>
<organism evidence="18 19">
    <name type="scientific">Hydromonas duriensis</name>
    <dbReference type="NCBI Taxonomy" id="1527608"/>
    <lineage>
        <taxon>Bacteria</taxon>
        <taxon>Pseudomonadati</taxon>
        <taxon>Pseudomonadota</taxon>
        <taxon>Betaproteobacteria</taxon>
        <taxon>Burkholderiales</taxon>
        <taxon>Burkholderiaceae</taxon>
        <taxon>Hydromonas</taxon>
    </lineage>
</organism>
<dbReference type="FunFam" id="1.10.150.20:FF:000007">
    <property type="entry name" value="DNA ligase"/>
    <property type="match status" value="1"/>
</dbReference>
<dbReference type="InterPro" id="IPR003583">
    <property type="entry name" value="Hlx-hairpin-Hlx_DNA-bd_motif"/>
</dbReference>
<dbReference type="GO" id="GO:0006281">
    <property type="term" value="P:DNA repair"/>
    <property type="evidence" value="ECO:0007669"/>
    <property type="project" value="UniProtKB-KW"/>
</dbReference>
<feature type="binding site" evidence="15">
    <location>
        <position position="198"/>
    </location>
    <ligand>
        <name>NAD(+)</name>
        <dbReference type="ChEBI" id="CHEBI:57540"/>
    </ligand>
</feature>
<evidence type="ECO:0000313" key="19">
    <source>
        <dbReference type="Proteomes" id="UP000294480"/>
    </source>
</evidence>
<dbReference type="RefSeq" id="WP_133618715.1">
    <property type="nucleotide sequence ID" value="NZ_SNZE01000001.1"/>
</dbReference>
<dbReference type="HAMAP" id="MF_01588">
    <property type="entry name" value="DNA_ligase_A"/>
    <property type="match status" value="1"/>
</dbReference>
<dbReference type="InterPro" id="IPR004149">
    <property type="entry name" value="Znf_DNAligase_C4"/>
</dbReference>
<keyword evidence="6 15" id="KW-0479">Metal-binding</keyword>
<dbReference type="SMART" id="SM00532">
    <property type="entry name" value="LIGANc"/>
    <property type="match status" value="1"/>
</dbReference>
<dbReference type="InterPro" id="IPR012340">
    <property type="entry name" value="NA-bd_OB-fold"/>
</dbReference>
<dbReference type="SUPFAM" id="SSF56091">
    <property type="entry name" value="DNA ligase/mRNA capping enzyme, catalytic domain"/>
    <property type="match status" value="1"/>
</dbReference>
<dbReference type="InterPro" id="IPR013840">
    <property type="entry name" value="DNAligase_N"/>
</dbReference>
<dbReference type="SUPFAM" id="SSF47781">
    <property type="entry name" value="RuvA domain 2-like"/>
    <property type="match status" value="1"/>
</dbReference>
<dbReference type="InterPro" id="IPR001679">
    <property type="entry name" value="DNA_ligase"/>
</dbReference>
<evidence type="ECO:0000259" key="17">
    <source>
        <dbReference type="PROSITE" id="PS50172"/>
    </source>
</evidence>
<dbReference type="Pfam" id="PF03120">
    <property type="entry name" value="OB_DNA_ligase"/>
    <property type="match status" value="1"/>
</dbReference>
<dbReference type="Pfam" id="PF03119">
    <property type="entry name" value="DNA_ligase_ZBD"/>
    <property type="match status" value="1"/>
</dbReference>
<dbReference type="GO" id="GO:0003677">
    <property type="term" value="F:DNA binding"/>
    <property type="evidence" value="ECO:0007669"/>
    <property type="project" value="InterPro"/>
</dbReference>
<dbReference type="Pfam" id="PF01653">
    <property type="entry name" value="DNA_ligase_aden"/>
    <property type="match status" value="1"/>
</dbReference>
<comment type="catalytic activity">
    <reaction evidence="13 15 16">
        <text>NAD(+) + (deoxyribonucleotide)n-3'-hydroxyl + 5'-phospho-(deoxyribonucleotide)m = (deoxyribonucleotide)n+m + AMP + beta-nicotinamide D-nucleotide.</text>
        <dbReference type="EC" id="6.5.1.2"/>
    </reaction>
</comment>
<dbReference type="PANTHER" id="PTHR23389:SF9">
    <property type="entry name" value="DNA LIGASE"/>
    <property type="match status" value="1"/>
</dbReference>
<dbReference type="FunFam" id="2.40.50.140:FF:000012">
    <property type="entry name" value="DNA ligase"/>
    <property type="match status" value="1"/>
</dbReference>
<dbReference type="Proteomes" id="UP000294480">
    <property type="component" value="Unassembled WGS sequence"/>
</dbReference>
<dbReference type="PROSITE" id="PS01055">
    <property type="entry name" value="DNA_LIGASE_N1"/>
    <property type="match status" value="1"/>
</dbReference>
<dbReference type="GO" id="GO:0006260">
    <property type="term" value="P:DNA replication"/>
    <property type="evidence" value="ECO:0007669"/>
    <property type="project" value="UniProtKB-KW"/>
</dbReference>
<evidence type="ECO:0000256" key="11">
    <source>
        <dbReference type="ARBA" id="ARBA00023204"/>
    </source>
</evidence>
<evidence type="ECO:0000256" key="12">
    <source>
        <dbReference type="ARBA" id="ARBA00023211"/>
    </source>
</evidence>
<proteinExistence type="inferred from homology"/>
<feature type="domain" description="BRCT" evidence="17">
    <location>
        <begin position="624"/>
        <end position="702"/>
    </location>
</feature>
<feature type="binding site" evidence="15">
    <location>
        <position position="441"/>
    </location>
    <ligand>
        <name>Zn(2+)</name>
        <dbReference type="ChEBI" id="CHEBI:29105"/>
    </ligand>
</feature>
<dbReference type="NCBIfam" id="TIGR00575">
    <property type="entry name" value="dnlj"/>
    <property type="match status" value="1"/>
</dbReference>
<dbReference type="InterPro" id="IPR041663">
    <property type="entry name" value="DisA/LigA_HHH"/>
</dbReference>
<dbReference type="PANTHER" id="PTHR23389">
    <property type="entry name" value="CHROMOSOME TRANSMISSION FIDELITY FACTOR 18"/>
    <property type="match status" value="1"/>
</dbReference>
<dbReference type="PROSITE" id="PS01056">
    <property type="entry name" value="DNA_LIGASE_N2"/>
    <property type="match status" value="1"/>
</dbReference>
<evidence type="ECO:0000256" key="16">
    <source>
        <dbReference type="RuleBase" id="RU000618"/>
    </source>
</evidence>
<keyword evidence="11 15" id="KW-0234">DNA repair</keyword>
<dbReference type="SMART" id="SM00292">
    <property type="entry name" value="BRCT"/>
    <property type="match status" value="1"/>
</dbReference>
<evidence type="ECO:0000256" key="4">
    <source>
        <dbReference type="ARBA" id="ARBA00022598"/>
    </source>
</evidence>
<keyword evidence="4 15" id="KW-0436">Ligase</keyword>
<keyword evidence="5 15" id="KW-0235">DNA replication</keyword>
<dbReference type="GO" id="GO:0003911">
    <property type="term" value="F:DNA ligase (NAD+) activity"/>
    <property type="evidence" value="ECO:0007669"/>
    <property type="project" value="UniProtKB-UniRule"/>
</dbReference>
<dbReference type="Gene3D" id="2.40.50.140">
    <property type="entry name" value="Nucleic acid-binding proteins"/>
    <property type="match status" value="1"/>
</dbReference>
<gene>
    <name evidence="15" type="primary">ligA</name>
    <name evidence="18" type="ORF">DFR44_10167</name>
</gene>
<sequence>MNTTDNLDLFAEDGAPKKPADEVRFRLQNLREEIARHNQAYYVNDAPVISDAQYDALFNELLALEHTYPNLITADSPSQRVGAAPLDAFKKVQHAMPMLSLANAFSRDDVEAFDTRMRDELHEADLLGEDEQVMYAVEVKFDGLAINLRYEKGILVQAATRGDGQTGEDVTENVRTIRSIPLRLLTQTPPDVLEVRGEVLMQRKDFEALNVAQSLKGEKLFANPRNAAAGGLRQLDSSITAQRKLSFFAYGVGQTEDGSTTSTWTPKNFHDVVTQLAAFGLPVYSLDCVVKGAHGLLSFYESIQTQRDTLPFDIDGVVYKVNDITQQKALGFVSRSPRWAIAHKFPAQEMTTTVLEIDVQVGRTGAITPVARLAPVEVGGVVVSNATLHNIDELMRKDVRIGDTVVVRRAGDVIPEVVMSVLELRPNDARVFVMPTTCPECHSPILREEGEAVSRCTGGLICPAQVKQSLIHFAQRRAINVDGLGDKLIEQLVDVGLVKTPDDLYTLNVEQLAQLERMAQKSAQNVYDALQASKRTTLARFIYALGIRHVGEATAKALAQHFGRLDLIEQASFEALCEVPDVGPVVAQAIVTFFADERHQTVIKALIQCGLHWDDVTPQVKTDAEQGAFFGKTVVLTGTLPTLGRDEAKALLEAAGAKVTGSVSSKTDFVVAGAEAGSKLEKAQALGLAILDETAMLNMLEQ</sequence>
<comment type="similarity">
    <text evidence="14 15">Belongs to the NAD-dependent DNA ligase family. LigA subfamily.</text>
</comment>
<evidence type="ECO:0000256" key="9">
    <source>
        <dbReference type="ARBA" id="ARBA00022842"/>
    </source>
</evidence>
<evidence type="ECO:0000256" key="8">
    <source>
        <dbReference type="ARBA" id="ARBA00022833"/>
    </source>
</evidence>
<dbReference type="Gene3D" id="1.10.150.20">
    <property type="entry name" value="5' to 3' exonuclease, C-terminal subdomain"/>
    <property type="match status" value="2"/>
</dbReference>
<feature type="binding site" evidence="15">
    <location>
        <begin position="51"/>
        <end position="55"/>
    </location>
    <ligand>
        <name>NAD(+)</name>
        <dbReference type="ChEBI" id="CHEBI:57540"/>
    </ligand>
</feature>
<dbReference type="EMBL" id="SNZE01000001">
    <property type="protein sequence ID" value="TDR33018.1"/>
    <property type="molecule type" value="Genomic_DNA"/>
</dbReference>
<comment type="caution">
    <text evidence="18">The sequence shown here is derived from an EMBL/GenBank/DDBJ whole genome shotgun (WGS) entry which is preliminary data.</text>
</comment>
<evidence type="ECO:0000256" key="15">
    <source>
        <dbReference type="HAMAP-Rule" id="MF_01588"/>
    </source>
</evidence>
<protein>
    <recommendedName>
        <fullName evidence="3 15">DNA ligase</fullName>
        <ecNumber evidence="2 15">6.5.1.2</ecNumber>
    </recommendedName>
    <alternativeName>
        <fullName evidence="15">Polydeoxyribonucleotide synthase [NAD(+)]</fullName>
    </alternativeName>
</protein>
<feature type="binding site" evidence="15">
    <location>
        <position position="161"/>
    </location>
    <ligand>
        <name>NAD(+)</name>
        <dbReference type="ChEBI" id="CHEBI:57540"/>
    </ligand>
</feature>
<dbReference type="Pfam" id="PF14520">
    <property type="entry name" value="HHH_5"/>
    <property type="match status" value="1"/>
</dbReference>
<dbReference type="SUPFAM" id="SSF52113">
    <property type="entry name" value="BRCT domain"/>
    <property type="match status" value="1"/>
</dbReference>
<evidence type="ECO:0000256" key="6">
    <source>
        <dbReference type="ARBA" id="ARBA00022723"/>
    </source>
</evidence>
<feature type="binding site" evidence="15">
    <location>
        <begin position="100"/>
        <end position="101"/>
    </location>
    <ligand>
        <name>NAD(+)</name>
        <dbReference type="ChEBI" id="CHEBI:57540"/>
    </ligand>
</feature>
<keyword evidence="12 15" id="KW-0464">Manganese</keyword>
<dbReference type="FunFam" id="1.10.150.20:FF:000006">
    <property type="entry name" value="DNA ligase"/>
    <property type="match status" value="1"/>
</dbReference>
<keyword evidence="19" id="KW-1185">Reference proteome</keyword>
<dbReference type="CDD" id="cd17748">
    <property type="entry name" value="BRCT_DNA_ligase_like"/>
    <property type="match status" value="1"/>
</dbReference>
<dbReference type="InterPro" id="IPR018239">
    <property type="entry name" value="DNA_ligase_AS"/>
</dbReference>
<evidence type="ECO:0000256" key="7">
    <source>
        <dbReference type="ARBA" id="ARBA00022763"/>
    </source>
</evidence>
<dbReference type="SMART" id="SM00278">
    <property type="entry name" value="HhH1"/>
    <property type="match status" value="4"/>
</dbReference>
<keyword evidence="8 15" id="KW-0862">Zinc</keyword>
<feature type="binding site" evidence="15">
    <location>
        <position position="138"/>
    </location>
    <ligand>
        <name>NAD(+)</name>
        <dbReference type="ChEBI" id="CHEBI:57540"/>
    </ligand>
</feature>
<dbReference type="FunFam" id="3.30.470.30:FF:000001">
    <property type="entry name" value="DNA ligase"/>
    <property type="match status" value="1"/>
</dbReference>
<dbReference type="Pfam" id="PF12826">
    <property type="entry name" value="HHH_2"/>
    <property type="match status" value="1"/>
</dbReference>
<feature type="binding site" evidence="15">
    <location>
        <position position="320"/>
    </location>
    <ligand>
        <name>NAD(+)</name>
        <dbReference type="ChEBI" id="CHEBI:57540"/>
    </ligand>
</feature>
<evidence type="ECO:0000313" key="18">
    <source>
        <dbReference type="EMBL" id="TDR33018.1"/>
    </source>
</evidence>
<dbReference type="PIRSF" id="PIRSF001604">
    <property type="entry name" value="LigA"/>
    <property type="match status" value="1"/>
</dbReference>
<evidence type="ECO:0000256" key="5">
    <source>
        <dbReference type="ARBA" id="ARBA00022705"/>
    </source>
</evidence>
<dbReference type="PROSITE" id="PS50172">
    <property type="entry name" value="BRCT"/>
    <property type="match status" value="1"/>
</dbReference>
<feature type="binding site" evidence="15">
    <location>
        <position position="462"/>
    </location>
    <ligand>
        <name>Zn(2+)</name>
        <dbReference type="ChEBI" id="CHEBI:29105"/>
    </ligand>
</feature>
<dbReference type="Gene3D" id="6.20.10.30">
    <property type="match status" value="1"/>
</dbReference>
<dbReference type="CDD" id="cd00114">
    <property type="entry name" value="LIGANc"/>
    <property type="match status" value="1"/>
</dbReference>
<dbReference type="InterPro" id="IPR001357">
    <property type="entry name" value="BRCT_dom"/>
</dbReference>
<keyword evidence="7 15" id="KW-0227">DNA damage</keyword>
<comment type="function">
    <text evidence="1 15">DNA ligase that catalyzes the formation of phosphodiester linkages between 5'-phosphoryl and 3'-hydroxyl groups in double-stranded DNA using NAD as a coenzyme and as the energy source for the reaction. It is essential for DNA replication and repair of damaged DNA.</text>
</comment>
<evidence type="ECO:0000256" key="1">
    <source>
        <dbReference type="ARBA" id="ARBA00004067"/>
    </source>
</evidence>
<dbReference type="SUPFAM" id="SSF50249">
    <property type="entry name" value="Nucleic acid-binding proteins"/>
    <property type="match status" value="1"/>
</dbReference>
<dbReference type="AlphaFoldDB" id="A0A4R6YBS7"/>
<dbReference type="EC" id="6.5.1.2" evidence="2 15"/>
<dbReference type="GO" id="GO:0005829">
    <property type="term" value="C:cytosol"/>
    <property type="evidence" value="ECO:0007669"/>
    <property type="project" value="TreeGrafter"/>
</dbReference>
<evidence type="ECO:0000256" key="14">
    <source>
        <dbReference type="ARBA" id="ARBA00060881"/>
    </source>
</evidence>
<dbReference type="Gene3D" id="1.10.287.610">
    <property type="entry name" value="Helix hairpin bin"/>
    <property type="match status" value="1"/>
</dbReference>
<evidence type="ECO:0000256" key="10">
    <source>
        <dbReference type="ARBA" id="ARBA00023027"/>
    </source>
</evidence>
<keyword evidence="10 15" id="KW-0520">NAD</keyword>
<comment type="caution">
    <text evidence="15">Lacks conserved residue(s) required for the propagation of feature annotation.</text>
</comment>
<name>A0A4R6YBS7_9BURK</name>
<accession>A0A4R6YBS7</accession>
<dbReference type="InterPro" id="IPR033136">
    <property type="entry name" value="DNA_ligase_CS"/>
</dbReference>
<dbReference type="InterPro" id="IPR010994">
    <property type="entry name" value="RuvA_2-like"/>
</dbReference>
<evidence type="ECO:0000256" key="13">
    <source>
        <dbReference type="ARBA" id="ARBA00034005"/>
    </source>
</evidence>
<dbReference type="Gene3D" id="3.40.50.10190">
    <property type="entry name" value="BRCT domain"/>
    <property type="match status" value="1"/>
</dbReference>
<dbReference type="InterPro" id="IPR013839">
    <property type="entry name" value="DNAligase_adenylation"/>
</dbReference>
<feature type="binding site" evidence="15">
    <location>
        <position position="344"/>
    </location>
    <ligand>
        <name>NAD(+)</name>
        <dbReference type="ChEBI" id="CHEBI:57540"/>
    </ligand>
</feature>
<dbReference type="Pfam" id="PF00533">
    <property type="entry name" value="BRCT"/>
    <property type="match status" value="1"/>
</dbReference>
<feature type="binding site" evidence="15">
    <location>
        <position position="438"/>
    </location>
    <ligand>
        <name>Zn(2+)</name>
        <dbReference type="ChEBI" id="CHEBI:29105"/>
    </ligand>
</feature>
<reference evidence="18 19" key="1">
    <citation type="submission" date="2019-03" db="EMBL/GenBank/DDBJ databases">
        <title>Genomic Encyclopedia of Type Strains, Phase IV (KMG-IV): sequencing the most valuable type-strain genomes for metagenomic binning, comparative biology and taxonomic classification.</title>
        <authorList>
            <person name="Goeker M."/>
        </authorList>
    </citation>
    <scope>NUCLEOTIDE SEQUENCE [LARGE SCALE GENOMIC DNA]</scope>
    <source>
        <strain evidence="18 19">DSM 102852</strain>
    </source>
</reference>
<evidence type="ECO:0000256" key="3">
    <source>
        <dbReference type="ARBA" id="ARBA00013308"/>
    </source>
</evidence>
<dbReference type="OrthoDB" id="9759736at2"/>
<comment type="cofactor">
    <cofactor evidence="15">
        <name>Mg(2+)</name>
        <dbReference type="ChEBI" id="CHEBI:18420"/>
    </cofactor>
    <cofactor evidence="15">
        <name>Mn(2+)</name>
        <dbReference type="ChEBI" id="CHEBI:29035"/>
    </cofactor>
</comment>
<dbReference type="GO" id="GO:0046872">
    <property type="term" value="F:metal ion binding"/>
    <property type="evidence" value="ECO:0007669"/>
    <property type="project" value="UniProtKB-KW"/>
</dbReference>
<evidence type="ECO:0000256" key="2">
    <source>
        <dbReference type="ARBA" id="ARBA00012722"/>
    </source>
</evidence>
<dbReference type="InterPro" id="IPR004150">
    <property type="entry name" value="NAD_DNA_ligase_OB"/>
</dbReference>
<dbReference type="NCBIfam" id="NF005932">
    <property type="entry name" value="PRK07956.1"/>
    <property type="match status" value="1"/>
</dbReference>
<dbReference type="Gene3D" id="3.30.470.30">
    <property type="entry name" value="DNA ligase/mRNA capping enzyme"/>
    <property type="match status" value="1"/>
</dbReference>
<dbReference type="InterPro" id="IPR036420">
    <property type="entry name" value="BRCT_dom_sf"/>
</dbReference>